<evidence type="ECO:0000256" key="13">
    <source>
        <dbReference type="ARBA" id="ARBA00022801"/>
    </source>
</evidence>
<dbReference type="RefSeq" id="XP_072845974.1">
    <property type="nucleotide sequence ID" value="XM_072989873.1"/>
</dbReference>
<dbReference type="InterPro" id="IPR041267">
    <property type="entry name" value="NLRP_HD2"/>
</dbReference>
<keyword evidence="26" id="KW-0449">Lipoprotein</keyword>
<dbReference type="Pfam" id="PF05729">
    <property type="entry name" value="NACHT"/>
    <property type="match status" value="1"/>
</dbReference>
<dbReference type="PANTHER" id="PTHR45690:SF19">
    <property type="entry name" value="NACHT, LRR AND PYD DOMAINS-CONTAINING PROTEIN 3"/>
    <property type="match status" value="1"/>
</dbReference>
<evidence type="ECO:0000256" key="26">
    <source>
        <dbReference type="ARBA" id="ARBA00023288"/>
    </source>
</evidence>
<evidence type="ECO:0000256" key="20">
    <source>
        <dbReference type="ARBA" id="ARBA00023136"/>
    </source>
</evidence>
<dbReference type="PROSITE" id="PS50837">
    <property type="entry name" value="NACHT"/>
    <property type="match status" value="1"/>
</dbReference>
<dbReference type="Gene3D" id="3.40.50.300">
    <property type="entry name" value="P-loop containing nucleotide triphosphate hydrolases"/>
    <property type="match status" value="1"/>
</dbReference>
<feature type="domain" description="NACHT" evidence="29">
    <location>
        <begin position="225"/>
        <end position="425"/>
    </location>
</feature>
<name>A0ABM5FKP2_9SAUR</name>
<evidence type="ECO:0000256" key="25">
    <source>
        <dbReference type="ARBA" id="ARBA00023242"/>
    </source>
</evidence>
<dbReference type="Gene3D" id="3.80.10.10">
    <property type="entry name" value="Ribonuclease Inhibitor"/>
    <property type="match status" value="1"/>
</dbReference>
<dbReference type="SMART" id="SM00368">
    <property type="entry name" value="LRR_RI"/>
    <property type="match status" value="4"/>
</dbReference>
<evidence type="ECO:0000259" key="29">
    <source>
        <dbReference type="PROSITE" id="PS50837"/>
    </source>
</evidence>
<dbReference type="PANTHER" id="PTHR45690">
    <property type="entry name" value="NACHT, LRR AND PYD DOMAINS-CONTAINING PROTEIN 12"/>
    <property type="match status" value="1"/>
</dbReference>
<feature type="transmembrane region" description="Helical" evidence="27">
    <location>
        <begin position="14"/>
        <end position="32"/>
    </location>
</feature>
<dbReference type="SMART" id="SM01288">
    <property type="entry name" value="FISNA"/>
    <property type="match status" value="1"/>
</dbReference>
<evidence type="ECO:0000256" key="17">
    <source>
        <dbReference type="ARBA" id="ARBA00022859"/>
    </source>
</evidence>
<keyword evidence="27" id="KW-1133">Transmembrane helix</keyword>
<evidence type="ECO:0000256" key="16">
    <source>
        <dbReference type="ARBA" id="ARBA00022843"/>
    </source>
</evidence>
<evidence type="ECO:0000256" key="10">
    <source>
        <dbReference type="ARBA" id="ARBA00022588"/>
    </source>
</evidence>
<evidence type="ECO:0000256" key="22">
    <source>
        <dbReference type="ARBA" id="ARBA00023163"/>
    </source>
</evidence>
<dbReference type="Pfam" id="PF14484">
    <property type="entry name" value="FISNA"/>
    <property type="match status" value="1"/>
</dbReference>
<dbReference type="InterPro" id="IPR032675">
    <property type="entry name" value="LRR_dom_sf"/>
</dbReference>
<keyword evidence="16" id="KW-0832">Ubl conjugation</keyword>
<evidence type="ECO:0000256" key="18">
    <source>
        <dbReference type="ARBA" id="ARBA00023015"/>
    </source>
</evidence>
<keyword evidence="23" id="KW-0395">Inflammatory response</keyword>
<keyword evidence="18" id="KW-0805">Transcription regulation</keyword>
<dbReference type="SUPFAM" id="SSF47986">
    <property type="entry name" value="DEATH domain"/>
    <property type="match status" value="1"/>
</dbReference>
<accession>A0ABM5FKP2</accession>
<evidence type="ECO:0000313" key="30">
    <source>
        <dbReference type="Proteomes" id="UP001652642"/>
    </source>
</evidence>
<gene>
    <name evidence="31" type="primary">LOC110076945</name>
</gene>
<evidence type="ECO:0000256" key="2">
    <source>
        <dbReference type="ARBA" id="ARBA00004123"/>
    </source>
</evidence>
<keyword evidence="15" id="KW-0067">ATP-binding</keyword>
<dbReference type="GeneID" id="110076945"/>
<dbReference type="Gene3D" id="1.10.533.10">
    <property type="entry name" value="Death Domain, Fas"/>
    <property type="match status" value="1"/>
</dbReference>
<keyword evidence="19" id="KW-0333">Golgi apparatus</keyword>
<evidence type="ECO:0000256" key="15">
    <source>
        <dbReference type="ARBA" id="ARBA00022840"/>
    </source>
</evidence>
<feature type="domain" description="Pyrin" evidence="28">
    <location>
        <begin position="40"/>
        <end position="132"/>
    </location>
</feature>
<evidence type="ECO:0000256" key="27">
    <source>
        <dbReference type="SAM" id="Phobius"/>
    </source>
</evidence>
<evidence type="ECO:0000256" key="21">
    <source>
        <dbReference type="ARBA" id="ARBA00023139"/>
    </source>
</evidence>
<protein>
    <submittedName>
        <fullName evidence="31">NACHT, LRR and PYD domains-containing protein 3-like isoform X1</fullName>
    </submittedName>
</protein>
<organism evidence="30 31">
    <name type="scientific">Pogona vitticeps</name>
    <name type="common">central bearded dragon</name>
    <dbReference type="NCBI Taxonomy" id="103695"/>
    <lineage>
        <taxon>Eukaryota</taxon>
        <taxon>Metazoa</taxon>
        <taxon>Chordata</taxon>
        <taxon>Craniata</taxon>
        <taxon>Vertebrata</taxon>
        <taxon>Euteleostomi</taxon>
        <taxon>Lepidosauria</taxon>
        <taxon>Squamata</taxon>
        <taxon>Bifurcata</taxon>
        <taxon>Unidentata</taxon>
        <taxon>Episquamata</taxon>
        <taxon>Toxicofera</taxon>
        <taxon>Iguania</taxon>
        <taxon>Acrodonta</taxon>
        <taxon>Agamidae</taxon>
        <taxon>Amphibolurinae</taxon>
        <taxon>Pogona</taxon>
    </lineage>
</organism>
<keyword evidence="7" id="KW-0963">Cytoplasm</keyword>
<keyword evidence="20 27" id="KW-0472">Membrane</keyword>
<keyword evidence="21" id="KW-0564">Palmitate</keyword>
<evidence type="ECO:0000256" key="8">
    <source>
        <dbReference type="ARBA" id="ARBA00022525"/>
    </source>
</evidence>
<evidence type="ECO:0000256" key="11">
    <source>
        <dbReference type="ARBA" id="ARBA00022737"/>
    </source>
</evidence>
<keyword evidence="13" id="KW-0378">Hydrolase</keyword>
<dbReference type="Pfam" id="PF17776">
    <property type="entry name" value="NLRC4_HD2"/>
    <property type="match status" value="1"/>
</dbReference>
<evidence type="ECO:0000313" key="31">
    <source>
        <dbReference type="RefSeq" id="XP_072845974.1"/>
    </source>
</evidence>
<reference evidence="30" key="1">
    <citation type="submission" date="2025-05" db="UniProtKB">
        <authorList>
            <consortium name="RefSeq"/>
        </authorList>
    </citation>
    <scope>NUCLEOTIDE SEQUENCE [LARGE SCALE GENOMIC DNA]</scope>
</reference>
<evidence type="ECO:0000256" key="9">
    <source>
        <dbReference type="ARBA" id="ARBA00022553"/>
    </source>
</evidence>
<dbReference type="SMART" id="SM01289">
    <property type="entry name" value="PYRIN"/>
    <property type="match status" value="1"/>
</dbReference>
<keyword evidence="14" id="KW-0256">Endoplasmic reticulum</keyword>
<sequence>MSVALHILATPETLWLMTLVSFLLWFRMVLFLQPSCELTMAPGRPVMKDLMLDALEDLGEEDLKTFKFKLRNAAAPGGKNIPFGRLENADPLLLVDLLVEFYEDKAPAMIVTVFEDIGLKYNASKLSKVLEEHVQGYKKKYAANVMEEYQLMEDRNSLFGESTPLNARYIELLIVRKHRPQKQREHELTATGRLHLEILENCSHDYSSTNIKSLFKPDESGRPPRTVVLQGPAGIGKTMTVQKIMLGWAAGELYANMFDYVFCIRCRELSFAKEDKSLAGLIAEQCQDMYAPVQEILADPEKLLFIIDGFDELRCFLEPAEVDFCDNPYAKVSVEVILASLLAKKLLPKSFLLVTTRPGAAEKLQECLRFPRFTEILGFSEKGRREYLSKFFEDERKANTALRFIENTVAVSTICFIPMVCWIICSIIKVELETEEEIADTLDTTTKVFVQFSHRLLQHNSTTSTPRELKKLCALARDGIWEQKILFEEQDLKEHDLDASALKDLFLDKKAFQKGIGRYHLYSFMHLCFQEFFAAMWYILQREPVPDLENSTADLRRLLVENEKPGNEHMTLTVRFVFGLSSENVRGFLEEALQLKTSSDFVKPVLLQRAEEVALGDPLRKGRRLLKFLHCLFETQDAEFPRRVMHCFQKIDLSFKTLSVLDCRVLAFCLQHSAVEDHAIELTFCRLKSHHIRALAPGIKNCTTLELGSNKLGNAGVKVLCTILKEIGCNLTTLNLRENYLTDACAQELCIVLSTSHKLESLNLQDNSFTKASVPFIRHLMETCTSMNLIYLDKNGFGGQGTKCLKRQEKKISQSGRRFLLWM</sequence>
<keyword evidence="17" id="KW-0391">Immunity</keyword>
<keyword evidence="24" id="KW-1271">Inflammasome</keyword>
<dbReference type="InterPro" id="IPR011029">
    <property type="entry name" value="DEATH-like_dom_sf"/>
</dbReference>
<evidence type="ECO:0000256" key="19">
    <source>
        <dbReference type="ARBA" id="ARBA00023034"/>
    </source>
</evidence>
<keyword evidence="22" id="KW-0804">Transcription</keyword>
<dbReference type="InterPro" id="IPR027417">
    <property type="entry name" value="P-loop_NTPase"/>
</dbReference>
<evidence type="ECO:0000256" key="23">
    <source>
        <dbReference type="ARBA" id="ARBA00023198"/>
    </source>
</evidence>
<evidence type="ECO:0000256" key="1">
    <source>
        <dbReference type="ARBA" id="ARBA00004110"/>
    </source>
</evidence>
<keyword evidence="30" id="KW-1185">Reference proteome</keyword>
<keyword evidence="27" id="KW-0812">Transmembrane</keyword>
<keyword evidence="11" id="KW-0677">Repeat</keyword>
<reference evidence="31" key="2">
    <citation type="submission" date="2025-08" db="UniProtKB">
        <authorList>
            <consortium name="RefSeq"/>
        </authorList>
    </citation>
    <scope>IDENTIFICATION</scope>
</reference>
<dbReference type="InterPro" id="IPR050637">
    <property type="entry name" value="NLRP_innate_immun_reg"/>
</dbReference>
<evidence type="ECO:0000259" key="28">
    <source>
        <dbReference type="PROSITE" id="PS50824"/>
    </source>
</evidence>
<keyword evidence="10" id="KW-0399">Innate immunity</keyword>
<keyword evidence="12" id="KW-0547">Nucleotide-binding</keyword>
<dbReference type="Pfam" id="PF17779">
    <property type="entry name" value="WHD_NOD2"/>
    <property type="match status" value="1"/>
</dbReference>
<evidence type="ECO:0000256" key="5">
    <source>
        <dbReference type="ARBA" id="ARBA00004555"/>
    </source>
</evidence>
<evidence type="ECO:0000256" key="3">
    <source>
        <dbReference type="ARBA" id="ARBA00004240"/>
    </source>
</evidence>
<evidence type="ECO:0000256" key="7">
    <source>
        <dbReference type="ARBA" id="ARBA00022490"/>
    </source>
</evidence>
<dbReference type="InterPro" id="IPR029495">
    <property type="entry name" value="NACHT-assoc"/>
</dbReference>
<dbReference type="Proteomes" id="UP001652642">
    <property type="component" value="Chromosome 2"/>
</dbReference>
<dbReference type="SUPFAM" id="SSF52047">
    <property type="entry name" value="RNI-like"/>
    <property type="match status" value="1"/>
</dbReference>
<keyword evidence="9" id="KW-0597">Phosphoprotein</keyword>
<keyword evidence="8" id="KW-0964">Secreted</keyword>
<dbReference type="InterPro" id="IPR041075">
    <property type="entry name" value="NOD1/2_WH"/>
</dbReference>
<dbReference type="SUPFAM" id="SSF52540">
    <property type="entry name" value="P-loop containing nucleoside triphosphate hydrolases"/>
    <property type="match status" value="1"/>
</dbReference>
<dbReference type="PROSITE" id="PS50824">
    <property type="entry name" value="DAPIN"/>
    <property type="match status" value="1"/>
</dbReference>
<evidence type="ECO:0000256" key="4">
    <source>
        <dbReference type="ARBA" id="ARBA00004308"/>
    </source>
</evidence>
<evidence type="ECO:0000256" key="6">
    <source>
        <dbReference type="ARBA" id="ARBA00004613"/>
    </source>
</evidence>
<comment type="subcellular location">
    <subcellularLocation>
        <location evidence="4">Endomembrane system</location>
    </subcellularLocation>
    <subcellularLocation>
        <location evidence="3">Endoplasmic reticulum</location>
    </subcellularLocation>
    <subcellularLocation>
        <location evidence="5">Golgi apparatus</location>
    </subcellularLocation>
    <subcellularLocation>
        <location evidence="1">Inflammasome</location>
    </subcellularLocation>
    <subcellularLocation>
        <location evidence="2">Nucleus</location>
    </subcellularLocation>
    <subcellularLocation>
        <location evidence="6">Secreted</location>
    </subcellularLocation>
</comment>
<keyword evidence="25" id="KW-0539">Nucleus</keyword>
<dbReference type="Pfam" id="PF02758">
    <property type="entry name" value="PYRIN"/>
    <property type="match status" value="1"/>
</dbReference>
<evidence type="ECO:0000256" key="14">
    <source>
        <dbReference type="ARBA" id="ARBA00022824"/>
    </source>
</evidence>
<proteinExistence type="predicted"/>
<dbReference type="InterPro" id="IPR007111">
    <property type="entry name" value="NACHT_NTPase"/>
</dbReference>
<dbReference type="InterPro" id="IPR004020">
    <property type="entry name" value="DAPIN"/>
</dbReference>
<evidence type="ECO:0000256" key="24">
    <source>
        <dbReference type="ARBA" id="ARBA00023233"/>
    </source>
</evidence>
<evidence type="ECO:0000256" key="12">
    <source>
        <dbReference type="ARBA" id="ARBA00022741"/>
    </source>
</evidence>